<dbReference type="GO" id="GO:0006508">
    <property type="term" value="P:proteolysis"/>
    <property type="evidence" value="ECO:0007669"/>
    <property type="project" value="InterPro"/>
</dbReference>
<evidence type="ECO:0000259" key="3">
    <source>
        <dbReference type="Pfam" id="PF00656"/>
    </source>
</evidence>
<dbReference type="OrthoDB" id="3223806at2759"/>
<accession>A0A4Y9XRF8</accession>
<dbReference type="GO" id="GO:0005737">
    <property type="term" value="C:cytoplasm"/>
    <property type="evidence" value="ECO:0007669"/>
    <property type="project" value="TreeGrafter"/>
</dbReference>
<proteinExistence type="inferred from homology"/>
<evidence type="ECO:0000256" key="2">
    <source>
        <dbReference type="SAM" id="MobiDB-lite"/>
    </source>
</evidence>
<feature type="compositionally biased region" description="Basic residues" evidence="2">
    <location>
        <begin position="108"/>
        <end position="119"/>
    </location>
</feature>
<dbReference type="Gene3D" id="3.40.50.12660">
    <property type="match status" value="1"/>
</dbReference>
<gene>
    <name evidence="4" type="ORF">EVG20_g10760</name>
</gene>
<dbReference type="EMBL" id="SEOQ01001396">
    <property type="protein sequence ID" value="TFY51973.1"/>
    <property type="molecule type" value="Genomic_DNA"/>
</dbReference>
<feature type="domain" description="Peptidase C14 caspase" evidence="3">
    <location>
        <begin position="287"/>
        <end position="512"/>
    </location>
</feature>
<comment type="similarity">
    <text evidence="1">Belongs to the peptidase C14B family.</text>
</comment>
<protein>
    <recommendedName>
        <fullName evidence="3">Peptidase C14 caspase domain-containing protein</fullName>
    </recommendedName>
</protein>
<reference evidence="4 5" key="1">
    <citation type="submission" date="2019-02" db="EMBL/GenBank/DDBJ databases">
        <title>Genome sequencing of the rare red list fungi Dentipellis fragilis.</title>
        <authorList>
            <person name="Buettner E."/>
            <person name="Kellner H."/>
        </authorList>
    </citation>
    <scope>NUCLEOTIDE SEQUENCE [LARGE SCALE GENOMIC DNA]</scope>
    <source>
        <strain evidence="4 5">DSM 105465</strain>
    </source>
</reference>
<dbReference type="PANTHER" id="PTHR48104">
    <property type="entry name" value="METACASPASE-4"/>
    <property type="match status" value="1"/>
</dbReference>
<evidence type="ECO:0000313" key="4">
    <source>
        <dbReference type="EMBL" id="TFY51973.1"/>
    </source>
</evidence>
<name>A0A4Y9XRF8_9AGAM</name>
<comment type="caution">
    <text evidence="4">The sequence shown here is derived from an EMBL/GenBank/DDBJ whole genome shotgun (WGS) entry which is preliminary data.</text>
</comment>
<evidence type="ECO:0000313" key="5">
    <source>
        <dbReference type="Proteomes" id="UP000298327"/>
    </source>
</evidence>
<sequence>MSYSLYNYVPPPVVRFFRRYWPWDWPFFTPNSQSAPPYEYARPYAPLLTPTGANGYGTNAVPFPSSCARARATVTSHPACRPPSNPDNARTRTLNNTSRTITTTTAAPRRRSSKSRTFHARAATRSGRRSPRDTITVRNRPKSINTARSRPRITTGGRGRDRGTDTIATGTRIAIIGATVGAGRGTRPTVHLAPHLAFPTSPSPPFALALALALALAFALYQQPQYQQQQQPQVQFALHPEQYPEIPRMLGLGNGGHLAQGHAHLHRAAHAMQHPLFAYSRCTGRRRGVCIGINYTGSRNELKGCVNDATNVWHFIVDNYHYPRDQVLFITDSTNEPRARPTRKNILRAMKWLVEGAQSDDALFFHYSGHGGQTKDLDGDEVDGYDEVIFPEDYRTAGVITDDVMHDLMVKPLPPGCRLTAVFDSCHSGSVLDLPYLYGYNGRVKGSQVSARFKAIKTTPADVITWSGCKDSQTSADTYKDGVAVGAMSYAFTKVLKRNPNISYQDLLRGVR</sequence>
<dbReference type="GO" id="GO:0004197">
    <property type="term" value="F:cysteine-type endopeptidase activity"/>
    <property type="evidence" value="ECO:0007669"/>
    <property type="project" value="InterPro"/>
</dbReference>
<dbReference type="AlphaFoldDB" id="A0A4Y9XRF8"/>
<dbReference type="Pfam" id="PF00656">
    <property type="entry name" value="Peptidase_C14"/>
    <property type="match status" value="1"/>
</dbReference>
<feature type="region of interest" description="Disordered" evidence="2">
    <location>
        <begin position="101"/>
        <end position="135"/>
    </location>
</feature>
<dbReference type="InterPro" id="IPR011600">
    <property type="entry name" value="Pept_C14_caspase"/>
</dbReference>
<dbReference type="PANTHER" id="PTHR48104:SF30">
    <property type="entry name" value="METACASPASE-1"/>
    <property type="match status" value="1"/>
</dbReference>
<evidence type="ECO:0000256" key="1">
    <source>
        <dbReference type="ARBA" id="ARBA00009005"/>
    </source>
</evidence>
<dbReference type="Proteomes" id="UP000298327">
    <property type="component" value="Unassembled WGS sequence"/>
</dbReference>
<organism evidence="4 5">
    <name type="scientific">Dentipellis fragilis</name>
    <dbReference type="NCBI Taxonomy" id="205917"/>
    <lineage>
        <taxon>Eukaryota</taxon>
        <taxon>Fungi</taxon>
        <taxon>Dikarya</taxon>
        <taxon>Basidiomycota</taxon>
        <taxon>Agaricomycotina</taxon>
        <taxon>Agaricomycetes</taxon>
        <taxon>Russulales</taxon>
        <taxon>Hericiaceae</taxon>
        <taxon>Dentipellis</taxon>
    </lineage>
</organism>
<keyword evidence="5" id="KW-1185">Reference proteome</keyword>
<dbReference type="InterPro" id="IPR050452">
    <property type="entry name" value="Metacaspase"/>
</dbReference>